<dbReference type="EMBL" id="CP007014">
    <property type="protein sequence ID" value="AHG43668.1"/>
    <property type="molecule type" value="Genomic_DNA"/>
</dbReference>
<dbReference type="Proteomes" id="UP000019089">
    <property type="component" value="Chromosome"/>
</dbReference>
<reference evidence="2 3" key="1">
    <citation type="submission" date="2013-12" db="EMBL/GenBank/DDBJ databases">
        <title>Interactions Between Genome Architecture and Virulence Genes in Pseudomonas syringae, strain CC1557 as a model.</title>
        <authorList>
            <person name="Baltrus D."/>
            <person name="Hockett K."/>
            <person name="Karlsrud E."/>
            <person name="Dougherty K."/>
            <person name="Nishimura M."/>
        </authorList>
    </citation>
    <scope>NUCLEOTIDE SEQUENCE [LARGE SCALE GENOMIC DNA]</scope>
    <source>
        <strain evidence="2 3">CC1557</strain>
    </source>
</reference>
<dbReference type="AlphaFoldDB" id="W0N2Z6"/>
<dbReference type="HOGENOM" id="CLU_2024759_0_0_6"/>
<evidence type="ECO:0000313" key="3">
    <source>
        <dbReference type="Proteomes" id="UP000019089"/>
    </source>
</evidence>
<feature type="transmembrane region" description="Helical" evidence="1">
    <location>
        <begin position="54"/>
        <end position="74"/>
    </location>
</feature>
<gene>
    <name evidence="2" type="ORF">N018_20620</name>
</gene>
<name>W0N2Z6_PSESX</name>
<keyword evidence="1" id="KW-0812">Transmembrane</keyword>
<accession>W0N2Z6</accession>
<keyword evidence="1" id="KW-1133">Transmembrane helix</keyword>
<keyword evidence="1" id="KW-0472">Membrane</keyword>
<evidence type="ECO:0000313" key="2">
    <source>
        <dbReference type="EMBL" id="AHG43668.1"/>
    </source>
</evidence>
<protein>
    <submittedName>
        <fullName evidence="2">Uncharacterized protein</fullName>
    </submittedName>
</protein>
<organism evidence="2 3">
    <name type="scientific">Pseudomonas syringae CC1557</name>
    <dbReference type="NCBI Taxonomy" id="1357279"/>
    <lineage>
        <taxon>Bacteria</taxon>
        <taxon>Pseudomonadati</taxon>
        <taxon>Pseudomonadota</taxon>
        <taxon>Gammaproteobacteria</taxon>
        <taxon>Pseudomonadales</taxon>
        <taxon>Pseudomonadaceae</taxon>
        <taxon>Pseudomonas</taxon>
        <taxon>Pseudomonas syringae</taxon>
    </lineage>
</organism>
<sequence length="122" mass="13532">MKKVERGWAPLLSVAGLASVGLSAILVTTLLRIWPKRPDRDCGIFSSDAGRWVVIVSMSAGFAMFSIVMQLLLFKSNRARVMPIGEVNRVLQVLDSKHGVAVYKDYGSILQDRCQAFGKFWS</sequence>
<proteinExistence type="predicted"/>
<evidence type="ECO:0000256" key="1">
    <source>
        <dbReference type="SAM" id="Phobius"/>
    </source>
</evidence>
<dbReference type="KEGG" id="psyr:N018_20620"/>
<feature type="transmembrane region" description="Helical" evidence="1">
    <location>
        <begin position="12"/>
        <end position="34"/>
    </location>
</feature>